<protein>
    <submittedName>
        <fullName evidence="2">Transporter family-2 protein</fullName>
    </submittedName>
</protein>
<dbReference type="OrthoDB" id="6463253at2"/>
<feature type="transmembrane region" description="Helical" evidence="1">
    <location>
        <begin position="257"/>
        <end position="279"/>
    </location>
</feature>
<dbReference type="AlphaFoldDB" id="A0A1H1MAG2"/>
<feature type="transmembrane region" description="Helical" evidence="1">
    <location>
        <begin position="99"/>
        <end position="119"/>
    </location>
</feature>
<accession>A0A1H1MAG2</accession>
<evidence type="ECO:0000313" key="3">
    <source>
        <dbReference type="Proteomes" id="UP000182237"/>
    </source>
</evidence>
<keyword evidence="3" id="KW-1185">Reference proteome</keyword>
<dbReference type="PANTHER" id="PTHR34821">
    <property type="entry name" value="INNER MEMBRANE PROTEIN YDCZ"/>
    <property type="match status" value="1"/>
</dbReference>
<dbReference type="PANTHER" id="PTHR34821:SF2">
    <property type="entry name" value="INNER MEMBRANE PROTEIN YDCZ"/>
    <property type="match status" value="1"/>
</dbReference>
<name>A0A1H1MAG2_9CORY</name>
<keyword evidence="1" id="KW-0812">Transmembrane</keyword>
<feature type="transmembrane region" description="Helical" evidence="1">
    <location>
        <begin position="286"/>
        <end position="304"/>
    </location>
</feature>
<keyword evidence="1" id="KW-0472">Membrane</keyword>
<evidence type="ECO:0000313" key="2">
    <source>
        <dbReference type="EMBL" id="SDR83365.1"/>
    </source>
</evidence>
<feature type="transmembrane region" description="Helical" evidence="1">
    <location>
        <begin position="34"/>
        <end position="56"/>
    </location>
</feature>
<dbReference type="RefSeq" id="WP_019193171.1">
    <property type="nucleotide sequence ID" value="NZ_LT629765.1"/>
</dbReference>
<proteinExistence type="predicted"/>
<dbReference type="Pfam" id="PF04657">
    <property type="entry name" value="DMT_YdcZ"/>
    <property type="match status" value="2"/>
</dbReference>
<gene>
    <name evidence="2" type="ORF">SAMN04488539_0471</name>
</gene>
<dbReference type="STRING" id="1203190.GCA_000312345_00302"/>
<feature type="transmembrane region" description="Helical" evidence="1">
    <location>
        <begin position="198"/>
        <end position="216"/>
    </location>
</feature>
<feature type="transmembrane region" description="Helical" evidence="1">
    <location>
        <begin position="68"/>
        <end position="93"/>
    </location>
</feature>
<dbReference type="InterPro" id="IPR006750">
    <property type="entry name" value="YdcZ"/>
</dbReference>
<dbReference type="GO" id="GO:0005886">
    <property type="term" value="C:plasma membrane"/>
    <property type="evidence" value="ECO:0007669"/>
    <property type="project" value="TreeGrafter"/>
</dbReference>
<feature type="transmembrane region" description="Helical" evidence="1">
    <location>
        <begin position="131"/>
        <end position="152"/>
    </location>
</feature>
<organism evidence="2 3">
    <name type="scientific">Corynebacterium timonense</name>
    <dbReference type="NCBI Taxonomy" id="441500"/>
    <lineage>
        <taxon>Bacteria</taxon>
        <taxon>Bacillati</taxon>
        <taxon>Actinomycetota</taxon>
        <taxon>Actinomycetes</taxon>
        <taxon>Mycobacteriales</taxon>
        <taxon>Corynebacteriaceae</taxon>
        <taxon>Corynebacterium</taxon>
    </lineage>
</organism>
<dbReference type="eggNOG" id="COG3238">
    <property type="taxonomic scope" value="Bacteria"/>
</dbReference>
<keyword evidence="1" id="KW-1133">Transmembrane helix</keyword>
<feature type="transmembrane region" description="Helical" evidence="1">
    <location>
        <begin position="228"/>
        <end position="251"/>
    </location>
</feature>
<evidence type="ECO:0000256" key="1">
    <source>
        <dbReference type="SAM" id="Phobius"/>
    </source>
</evidence>
<dbReference type="Proteomes" id="UP000182237">
    <property type="component" value="Chromosome I"/>
</dbReference>
<reference evidence="2 3" key="1">
    <citation type="submission" date="2016-10" db="EMBL/GenBank/DDBJ databases">
        <authorList>
            <person name="de Groot N.N."/>
        </authorList>
    </citation>
    <scope>NUCLEOTIDE SEQUENCE [LARGE SCALE GENOMIC DNA]</scope>
    <source>
        <strain evidence="2 3">DSM 45434</strain>
    </source>
</reference>
<sequence>MLALLVAITVGAIIPIQSAANTRLRLSVGDKPLVSALISFSLALAVSIVATTALQGNPIPDLAAASGAGWWVWLGGVMGVCFIVGNILLFPRIGAVQTMVLPILGQLVMGLLVDRLGLFGAPVHSVTPGRLIGALVVLGGIALVLNIGRAAGPAQAAGPQVWAWRALGVAIGMGSATQTTVNGVLGTMVGSSLHAAEVNLFVGAVLLLVLVCASSPRQLGRAPQPGPWWMWLGGVVGATFVIAGATLAPVLGTATTVIAFNAGTILGGQVMESVGAFGARKRPLDARRVAGLVLVFAGVLMVRLL</sequence>
<dbReference type="EMBL" id="LT629765">
    <property type="protein sequence ID" value="SDR83365.1"/>
    <property type="molecule type" value="Genomic_DNA"/>
</dbReference>